<evidence type="ECO:0000313" key="11">
    <source>
        <dbReference type="Proteomes" id="UP000799441"/>
    </source>
</evidence>
<dbReference type="AlphaFoldDB" id="A0A9P4QEJ6"/>
<evidence type="ECO:0000256" key="2">
    <source>
        <dbReference type="ARBA" id="ARBA00005038"/>
    </source>
</evidence>
<dbReference type="SUPFAM" id="SSF53383">
    <property type="entry name" value="PLP-dependent transferases"/>
    <property type="match status" value="1"/>
</dbReference>
<keyword evidence="5 8" id="KW-0663">Pyridoxal phosphate</keyword>
<accession>A0A9P4QEJ6</accession>
<evidence type="ECO:0000256" key="3">
    <source>
        <dbReference type="ARBA" id="ARBA00009077"/>
    </source>
</evidence>
<evidence type="ECO:0000256" key="8">
    <source>
        <dbReference type="PIRSR" id="PIRSR001434-2"/>
    </source>
</evidence>
<proteinExistence type="inferred from homology"/>
<protein>
    <recommendedName>
        <fullName evidence="4">cystathionine gamma-lyase</fullName>
        <ecNumber evidence="4">4.4.1.1</ecNumber>
    </recommendedName>
    <alternativeName>
        <fullName evidence="7">Gamma-cystathionase</fullName>
    </alternativeName>
</protein>
<evidence type="ECO:0000256" key="1">
    <source>
        <dbReference type="ARBA" id="ARBA00001933"/>
    </source>
</evidence>
<dbReference type="FunFam" id="3.40.640.10:FF:000043">
    <property type="entry name" value="Cystathionine gamma-lyase"/>
    <property type="match status" value="1"/>
</dbReference>
<evidence type="ECO:0000313" key="10">
    <source>
        <dbReference type="EMBL" id="KAF2724405.1"/>
    </source>
</evidence>
<dbReference type="InterPro" id="IPR015421">
    <property type="entry name" value="PyrdxlP-dep_Trfase_major"/>
</dbReference>
<dbReference type="FunFam" id="3.90.1150.10:FF:000008">
    <property type="entry name" value="Cystathionine gamma-synthase"/>
    <property type="match status" value="1"/>
</dbReference>
<comment type="caution">
    <text evidence="10">The sequence shown here is derived from an EMBL/GenBank/DDBJ whole genome shotgun (WGS) entry which is preliminary data.</text>
</comment>
<evidence type="ECO:0000256" key="7">
    <source>
        <dbReference type="ARBA" id="ARBA00029853"/>
    </source>
</evidence>
<dbReference type="GO" id="GO:0030170">
    <property type="term" value="F:pyridoxal phosphate binding"/>
    <property type="evidence" value="ECO:0007669"/>
    <property type="project" value="InterPro"/>
</dbReference>
<dbReference type="EC" id="4.4.1.1" evidence="4"/>
<dbReference type="Gene3D" id="3.40.640.10">
    <property type="entry name" value="Type I PLP-dependent aspartate aminotransferase-like (Major domain)"/>
    <property type="match status" value="1"/>
</dbReference>
<sequence>MTKLLSDHAPIDTPPRPASPIHKFGTLAVHAGSPHDPVTGAVIEPISLSTTFAQSAVGKPIGEYEYTRSSNPNRTNFETAIASLEKAKHALAFSSGSATTAVVLQSLAAGSHVVSVSDVYGGTHRYFTKVASAHGVRVTFTPSIELDIESLITEDTKLIWIESPSNPTLSLVDIRSVADIAHRTGIMVVVDNTFLSPYIQNPLDHGADIVVHSVTKYINGHSDVLMGVAALNSDALYERLSFLQNAIGAVPGAFDCWLAHRGVKTLHLRAREASANATKVANALQESPHVVAVNYPGLATHRQRKIAIKQHRDGMGGGMLSFRIKGGKEAAERFCQATQIFTLAESLGGVESLIEVPASMTHMGIPKEQREAAGVFDDLVRISCGVEDGADLVADVRQALEKVIVGPKITNGLASNGQS</sequence>
<keyword evidence="6" id="KW-0028">Amino-acid biosynthesis</keyword>
<dbReference type="PIRSF" id="PIRSF001434">
    <property type="entry name" value="CGS"/>
    <property type="match status" value="1"/>
</dbReference>
<dbReference type="Gene3D" id="3.90.1150.10">
    <property type="entry name" value="Aspartate Aminotransferase, domain 1"/>
    <property type="match status" value="1"/>
</dbReference>
<reference evidence="10" key="1">
    <citation type="journal article" date="2020" name="Stud. Mycol.">
        <title>101 Dothideomycetes genomes: a test case for predicting lifestyles and emergence of pathogens.</title>
        <authorList>
            <person name="Haridas S."/>
            <person name="Albert R."/>
            <person name="Binder M."/>
            <person name="Bloem J."/>
            <person name="Labutti K."/>
            <person name="Salamov A."/>
            <person name="Andreopoulos B."/>
            <person name="Baker S."/>
            <person name="Barry K."/>
            <person name="Bills G."/>
            <person name="Bluhm B."/>
            <person name="Cannon C."/>
            <person name="Castanera R."/>
            <person name="Culley D."/>
            <person name="Daum C."/>
            <person name="Ezra D."/>
            <person name="Gonzalez J."/>
            <person name="Henrissat B."/>
            <person name="Kuo A."/>
            <person name="Liang C."/>
            <person name="Lipzen A."/>
            <person name="Lutzoni F."/>
            <person name="Magnuson J."/>
            <person name="Mondo S."/>
            <person name="Nolan M."/>
            <person name="Ohm R."/>
            <person name="Pangilinan J."/>
            <person name="Park H.-J."/>
            <person name="Ramirez L."/>
            <person name="Alfaro M."/>
            <person name="Sun H."/>
            <person name="Tritt A."/>
            <person name="Yoshinaga Y."/>
            <person name="Zwiers L.-H."/>
            <person name="Turgeon B."/>
            <person name="Goodwin S."/>
            <person name="Spatafora J."/>
            <person name="Crous P."/>
            <person name="Grigoriev I."/>
        </authorList>
    </citation>
    <scope>NUCLEOTIDE SEQUENCE</scope>
    <source>
        <strain evidence="10">CBS 116435</strain>
    </source>
</reference>
<evidence type="ECO:0000256" key="9">
    <source>
        <dbReference type="RuleBase" id="RU362118"/>
    </source>
</evidence>
<dbReference type="GO" id="GO:0004123">
    <property type="term" value="F:cystathionine gamma-lyase activity"/>
    <property type="evidence" value="ECO:0007669"/>
    <property type="project" value="TreeGrafter"/>
</dbReference>
<gene>
    <name evidence="10" type="ORF">K431DRAFT_281835</name>
</gene>
<name>A0A9P4QEJ6_9PEZI</name>
<feature type="modified residue" description="N6-(pyridoxal phosphate)lysine" evidence="8">
    <location>
        <position position="216"/>
    </location>
</feature>
<dbReference type="InterPro" id="IPR000277">
    <property type="entry name" value="Cys/Met-Metab_PyrdxlP-dep_enz"/>
</dbReference>
<evidence type="ECO:0000256" key="6">
    <source>
        <dbReference type="ARBA" id="ARBA00023192"/>
    </source>
</evidence>
<keyword evidence="6" id="KW-0198">Cysteine biosynthesis</keyword>
<dbReference type="Pfam" id="PF01053">
    <property type="entry name" value="Cys_Met_Meta_PP"/>
    <property type="match status" value="1"/>
</dbReference>
<dbReference type="EMBL" id="MU003771">
    <property type="protein sequence ID" value="KAF2724405.1"/>
    <property type="molecule type" value="Genomic_DNA"/>
</dbReference>
<comment type="similarity">
    <text evidence="3 9">Belongs to the trans-sulfuration enzymes family.</text>
</comment>
<dbReference type="PANTHER" id="PTHR11808:SF15">
    <property type="entry name" value="CYSTATHIONINE GAMMA-LYASE"/>
    <property type="match status" value="1"/>
</dbReference>
<dbReference type="InterPro" id="IPR015424">
    <property type="entry name" value="PyrdxlP-dep_Trfase"/>
</dbReference>
<dbReference type="PANTHER" id="PTHR11808">
    <property type="entry name" value="TRANS-SULFURATION ENZYME FAMILY MEMBER"/>
    <property type="match status" value="1"/>
</dbReference>
<dbReference type="CDD" id="cd00614">
    <property type="entry name" value="CGS_like"/>
    <property type="match status" value="1"/>
</dbReference>
<evidence type="ECO:0000256" key="5">
    <source>
        <dbReference type="ARBA" id="ARBA00022898"/>
    </source>
</evidence>
<dbReference type="GO" id="GO:0005737">
    <property type="term" value="C:cytoplasm"/>
    <property type="evidence" value="ECO:0007669"/>
    <property type="project" value="TreeGrafter"/>
</dbReference>
<dbReference type="GO" id="GO:0019346">
    <property type="term" value="P:transsulfuration"/>
    <property type="evidence" value="ECO:0007669"/>
    <property type="project" value="InterPro"/>
</dbReference>
<keyword evidence="11" id="KW-1185">Reference proteome</keyword>
<comment type="cofactor">
    <cofactor evidence="1 9">
        <name>pyridoxal 5'-phosphate</name>
        <dbReference type="ChEBI" id="CHEBI:597326"/>
    </cofactor>
</comment>
<organism evidence="10 11">
    <name type="scientific">Polychaeton citri CBS 116435</name>
    <dbReference type="NCBI Taxonomy" id="1314669"/>
    <lineage>
        <taxon>Eukaryota</taxon>
        <taxon>Fungi</taxon>
        <taxon>Dikarya</taxon>
        <taxon>Ascomycota</taxon>
        <taxon>Pezizomycotina</taxon>
        <taxon>Dothideomycetes</taxon>
        <taxon>Dothideomycetidae</taxon>
        <taxon>Capnodiales</taxon>
        <taxon>Capnodiaceae</taxon>
        <taxon>Polychaeton</taxon>
    </lineage>
</organism>
<dbReference type="GO" id="GO:0019343">
    <property type="term" value="P:cysteine biosynthetic process via cystathionine"/>
    <property type="evidence" value="ECO:0007669"/>
    <property type="project" value="TreeGrafter"/>
</dbReference>
<dbReference type="Proteomes" id="UP000799441">
    <property type="component" value="Unassembled WGS sequence"/>
</dbReference>
<dbReference type="OrthoDB" id="3512640at2759"/>
<comment type="pathway">
    <text evidence="2">Amino-acid biosynthesis; L-cysteine biosynthesis; L-cysteine from L-homocysteine and L-serine: step 2/2.</text>
</comment>
<dbReference type="InterPro" id="IPR015422">
    <property type="entry name" value="PyrdxlP-dep_Trfase_small"/>
</dbReference>
<evidence type="ECO:0000256" key="4">
    <source>
        <dbReference type="ARBA" id="ARBA00012085"/>
    </source>
</evidence>